<keyword evidence="3" id="KW-1185">Reference proteome</keyword>
<comment type="caution">
    <text evidence="2">The sequence shown here is derived from an EMBL/GenBank/DDBJ whole genome shotgun (WGS) entry which is preliminary data.</text>
</comment>
<evidence type="ECO:0000313" key="3">
    <source>
        <dbReference type="Proteomes" id="UP000605846"/>
    </source>
</evidence>
<protein>
    <submittedName>
        <fullName evidence="2">Uncharacterized protein</fullName>
    </submittedName>
</protein>
<name>A0A8H7BQQ1_9FUNG</name>
<reference evidence="2" key="1">
    <citation type="submission" date="2020-01" db="EMBL/GenBank/DDBJ databases">
        <title>Genome Sequencing of Three Apophysomyces-Like Fungal Strains Confirms a Novel Fungal Genus in the Mucoromycota with divergent Burkholderia-like Endosymbiotic Bacteria.</title>
        <authorList>
            <person name="Stajich J.E."/>
            <person name="Macias A.M."/>
            <person name="Carter-House D."/>
            <person name="Lovett B."/>
            <person name="Kasson L.R."/>
            <person name="Berry K."/>
            <person name="Grigoriev I."/>
            <person name="Chang Y."/>
            <person name="Spatafora J."/>
            <person name="Kasson M.T."/>
        </authorList>
    </citation>
    <scope>NUCLEOTIDE SEQUENCE</scope>
    <source>
        <strain evidence="2">NRRL A-21654</strain>
    </source>
</reference>
<dbReference type="OrthoDB" id="2287871at2759"/>
<evidence type="ECO:0000256" key="1">
    <source>
        <dbReference type="SAM" id="MobiDB-lite"/>
    </source>
</evidence>
<gene>
    <name evidence="2" type="ORF">EC973_000427</name>
</gene>
<feature type="region of interest" description="Disordered" evidence="1">
    <location>
        <begin position="83"/>
        <end position="127"/>
    </location>
</feature>
<organism evidence="2 3">
    <name type="scientific">Apophysomyces ossiformis</name>
    <dbReference type="NCBI Taxonomy" id="679940"/>
    <lineage>
        <taxon>Eukaryota</taxon>
        <taxon>Fungi</taxon>
        <taxon>Fungi incertae sedis</taxon>
        <taxon>Mucoromycota</taxon>
        <taxon>Mucoromycotina</taxon>
        <taxon>Mucoromycetes</taxon>
        <taxon>Mucorales</taxon>
        <taxon>Mucorineae</taxon>
        <taxon>Mucoraceae</taxon>
        <taxon>Apophysomyces</taxon>
    </lineage>
</organism>
<evidence type="ECO:0000313" key="2">
    <source>
        <dbReference type="EMBL" id="KAF7725101.1"/>
    </source>
</evidence>
<proteinExistence type="predicted"/>
<accession>A0A8H7BQQ1</accession>
<feature type="region of interest" description="Disordered" evidence="1">
    <location>
        <begin position="1"/>
        <end position="62"/>
    </location>
</feature>
<dbReference type="EMBL" id="JABAYA010000104">
    <property type="protein sequence ID" value="KAF7725101.1"/>
    <property type="molecule type" value="Genomic_DNA"/>
</dbReference>
<dbReference type="AlphaFoldDB" id="A0A8H7BQQ1"/>
<sequence>MQPAEPMAKIDHEESDDDPMFPEHIPVDMALAPQQHPFGQTHKIRPQHIEEDQRHVSRHSLSPEKLGVVGYVKDVAGFVKDAVYEARDRTSTKRRSSQEEKERQERASSAPLPEQQSKPAEPERARSPLVEAVTGLFPGIGDPHAAVKCTHTEELRNDMVQFHHNLAQGGESRIVKER</sequence>
<dbReference type="Proteomes" id="UP000605846">
    <property type="component" value="Unassembled WGS sequence"/>
</dbReference>
<feature type="compositionally biased region" description="Basic and acidic residues" evidence="1">
    <location>
        <begin position="83"/>
        <end position="106"/>
    </location>
</feature>